<keyword evidence="4 6" id="KW-0862">Zinc</keyword>
<dbReference type="Gene3D" id="3.30.2010.10">
    <property type="entry name" value="Metalloproteases ('zincins'), catalytic domain"/>
    <property type="match status" value="1"/>
</dbReference>
<comment type="caution">
    <text evidence="10">The sequence shown here is derived from an EMBL/GenBank/DDBJ whole genome shotgun (WGS) entry which is preliminary data.</text>
</comment>
<dbReference type="InterPro" id="IPR051156">
    <property type="entry name" value="Mito/Outer_Membr_Metalloprot"/>
</dbReference>
<proteinExistence type="inferred from homology"/>
<reference evidence="10 11" key="1">
    <citation type="journal article" date="2018" name="Int. J. Syst. Evol. Microbiol.">
        <title>Uliginosibacterium sediminicola sp. nov., isolated from freshwater sediment.</title>
        <authorList>
            <person name="Hwang W.M."/>
            <person name="Kim S.M."/>
            <person name="Kang K."/>
            <person name="Ahn T.Y."/>
        </authorList>
    </citation>
    <scope>NUCLEOTIDE SEQUENCE [LARGE SCALE GENOMIC DNA]</scope>
    <source>
        <strain evidence="10 11">M1-21</strain>
    </source>
</reference>
<keyword evidence="2" id="KW-0479">Metal-binding</keyword>
<dbReference type="RefSeq" id="WP_345920277.1">
    <property type="nucleotide sequence ID" value="NZ_JBDIVE010000007.1"/>
</dbReference>
<evidence type="ECO:0000256" key="4">
    <source>
        <dbReference type="ARBA" id="ARBA00022833"/>
    </source>
</evidence>
<organism evidence="10 11">
    <name type="scientific">Uliginosibacterium sediminicola</name>
    <dbReference type="NCBI Taxonomy" id="2024550"/>
    <lineage>
        <taxon>Bacteria</taxon>
        <taxon>Pseudomonadati</taxon>
        <taxon>Pseudomonadota</taxon>
        <taxon>Betaproteobacteria</taxon>
        <taxon>Rhodocyclales</taxon>
        <taxon>Zoogloeaceae</taxon>
        <taxon>Uliginosibacterium</taxon>
    </lineage>
</organism>
<dbReference type="InterPro" id="IPR001915">
    <property type="entry name" value="Peptidase_M48"/>
</dbReference>
<keyword evidence="1 6" id="KW-0645">Protease</keyword>
<dbReference type="Proteomes" id="UP001410394">
    <property type="component" value="Unassembled WGS sequence"/>
</dbReference>
<sequence>MRLEGMLKSGALMLAACALAACQTVQTTQPGVVGVNRSQQIMGSLDSASRKMNSESALSYASTLKAASQKGQLNPDKAQTERVRRIANRLIPQVVVFRPEARDWAWQVNVLQSKEVNAWCMPGGKIAVFTGLIEQLQITDDELAAVIGHEIAHALREHALEREPRVIAAQAGSFGLLLGGAALGVDVPADLAQSASMAAFMLPNSREQESEADRIGLELAARAGFDPRGAVSLWQKMARLGGEAPPKIFSSHPPSDERQADLRATVPVVMPLYEQSRRKGS</sequence>
<evidence type="ECO:0000256" key="2">
    <source>
        <dbReference type="ARBA" id="ARBA00022723"/>
    </source>
</evidence>
<evidence type="ECO:0000259" key="9">
    <source>
        <dbReference type="Pfam" id="PF01435"/>
    </source>
</evidence>
<accession>A0ABU9Z0N7</accession>
<evidence type="ECO:0000256" key="8">
    <source>
        <dbReference type="SAM" id="SignalP"/>
    </source>
</evidence>
<gene>
    <name evidence="10" type="ORF">ABDB84_13550</name>
</gene>
<keyword evidence="8" id="KW-0732">Signal</keyword>
<feature type="region of interest" description="Disordered" evidence="7">
    <location>
        <begin position="244"/>
        <end position="263"/>
    </location>
</feature>
<evidence type="ECO:0000313" key="10">
    <source>
        <dbReference type="EMBL" id="MEN3069510.1"/>
    </source>
</evidence>
<feature type="domain" description="Peptidase M48" evidence="9">
    <location>
        <begin position="78"/>
        <end position="265"/>
    </location>
</feature>
<dbReference type="Pfam" id="PF01435">
    <property type="entry name" value="Peptidase_M48"/>
    <property type="match status" value="1"/>
</dbReference>
<evidence type="ECO:0000256" key="7">
    <source>
        <dbReference type="SAM" id="MobiDB-lite"/>
    </source>
</evidence>
<name>A0ABU9Z0N7_9RHOO</name>
<keyword evidence="3 6" id="KW-0378">Hydrolase</keyword>
<dbReference type="CDD" id="cd07331">
    <property type="entry name" value="M48C_Oma1_like"/>
    <property type="match status" value="1"/>
</dbReference>
<evidence type="ECO:0000256" key="3">
    <source>
        <dbReference type="ARBA" id="ARBA00022801"/>
    </source>
</evidence>
<dbReference type="EMBL" id="JBDIVE010000007">
    <property type="protein sequence ID" value="MEN3069510.1"/>
    <property type="molecule type" value="Genomic_DNA"/>
</dbReference>
<dbReference type="PANTHER" id="PTHR22726">
    <property type="entry name" value="METALLOENDOPEPTIDASE OMA1"/>
    <property type="match status" value="1"/>
</dbReference>
<evidence type="ECO:0000256" key="6">
    <source>
        <dbReference type="RuleBase" id="RU003983"/>
    </source>
</evidence>
<comment type="cofactor">
    <cofactor evidence="6">
        <name>Zn(2+)</name>
        <dbReference type="ChEBI" id="CHEBI:29105"/>
    </cofactor>
    <text evidence="6">Binds 1 zinc ion per subunit.</text>
</comment>
<keyword evidence="5 6" id="KW-0482">Metalloprotease</keyword>
<keyword evidence="11" id="KW-1185">Reference proteome</keyword>
<protein>
    <submittedName>
        <fullName evidence="10">M48 family metallopeptidase</fullName>
    </submittedName>
</protein>
<feature type="chain" id="PRO_5045413589" evidence="8">
    <location>
        <begin position="21"/>
        <end position="281"/>
    </location>
</feature>
<comment type="similarity">
    <text evidence="6">Belongs to the peptidase M48 family.</text>
</comment>
<dbReference type="PANTHER" id="PTHR22726:SF1">
    <property type="entry name" value="METALLOENDOPEPTIDASE OMA1, MITOCHONDRIAL"/>
    <property type="match status" value="1"/>
</dbReference>
<dbReference type="PROSITE" id="PS51257">
    <property type="entry name" value="PROKAR_LIPOPROTEIN"/>
    <property type="match status" value="1"/>
</dbReference>
<feature type="signal peptide" evidence="8">
    <location>
        <begin position="1"/>
        <end position="20"/>
    </location>
</feature>
<evidence type="ECO:0000256" key="5">
    <source>
        <dbReference type="ARBA" id="ARBA00023049"/>
    </source>
</evidence>
<evidence type="ECO:0000256" key="1">
    <source>
        <dbReference type="ARBA" id="ARBA00022670"/>
    </source>
</evidence>
<evidence type="ECO:0000313" key="11">
    <source>
        <dbReference type="Proteomes" id="UP001410394"/>
    </source>
</evidence>